<evidence type="ECO:0000313" key="8">
    <source>
        <dbReference type="EMBL" id="KTD02964.1"/>
    </source>
</evidence>
<dbReference type="PATRIC" id="fig|453.4.peg.629"/>
<name>A0A0W0U4L0_9GAMM</name>
<keyword evidence="2 5" id="KW-0132">Cell division</keyword>
<keyword evidence="3 5" id="KW-0472">Membrane</keyword>
<reference evidence="12 13" key="2">
    <citation type="submission" date="2018-06" db="EMBL/GenBank/DDBJ databases">
        <authorList>
            <consortium name="Pathogen Informatics"/>
            <person name="Doyle S."/>
        </authorList>
    </citation>
    <scope>NUCLEOTIDE SEQUENCE [LARGE SCALE GENOMIC DNA]</scope>
    <source>
        <strain evidence="10 13">NCTC11978</strain>
        <strain evidence="9 12">NCTC12022</strain>
    </source>
</reference>
<keyword evidence="11" id="KW-1185">Reference proteome</keyword>
<dbReference type="FunFam" id="3.30.1490.110:FF:000001">
    <property type="entry name" value="Cell division protein FtsA"/>
    <property type="match status" value="1"/>
</dbReference>
<feature type="domain" description="SHS2" evidence="7">
    <location>
        <begin position="10"/>
        <end position="196"/>
    </location>
</feature>
<dbReference type="GO" id="GO:0009898">
    <property type="term" value="C:cytoplasmic side of plasma membrane"/>
    <property type="evidence" value="ECO:0007669"/>
    <property type="project" value="UniProtKB-UniRule"/>
</dbReference>
<dbReference type="PIRSF" id="PIRSF003101">
    <property type="entry name" value="FtsA"/>
    <property type="match status" value="1"/>
</dbReference>
<comment type="subunit">
    <text evidence="5">Self-interacts. Interacts with FtsZ.</text>
</comment>
<evidence type="ECO:0000256" key="4">
    <source>
        <dbReference type="ARBA" id="ARBA00023306"/>
    </source>
</evidence>
<keyword evidence="1 5" id="KW-1003">Cell membrane</keyword>
<protein>
    <recommendedName>
        <fullName evidence="5 6">Cell division protein FtsA</fullName>
    </recommendedName>
</protein>
<evidence type="ECO:0000256" key="6">
    <source>
        <dbReference type="PIRNR" id="PIRNR003101"/>
    </source>
</evidence>
<dbReference type="Pfam" id="PF02491">
    <property type="entry name" value="SHS2_FTSA"/>
    <property type="match status" value="1"/>
</dbReference>
<dbReference type="InterPro" id="IPR050696">
    <property type="entry name" value="FtsA/MreB"/>
</dbReference>
<evidence type="ECO:0000313" key="11">
    <source>
        <dbReference type="Proteomes" id="UP000054698"/>
    </source>
</evidence>
<dbReference type="Proteomes" id="UP000254033">
    <property type="component" value="Unassembled WGS sequence"/>
</dbReference>
<dbReference type="Gene3D" id="3.30.1490.110">
    <property type="match status" value="1"/>
</dbReference>
<dbReference type="SUPFAM" id="SSF53067">
    <property type="entry name" value="Actin-like ATPase domain"/>
    <property type="match status" value="2"/>
</dbReference>
<comment type="similarity">
    <text evidence="5 6">Belongs to the FtsA/MreB family.</text>
</comment>
<dbReference type="InterPro" id="IPR003494">
    <property type="entry name" value="SHS2_FtsA"/>
</dbReference>
<dbReference type="EMBL" id="UGNY01000001">
    <property type="protein sequence ID" value="STX39618.1"/>
    <property type="molecule type" value="Genomic_DNA"/>
</dbReference>
<evidence type="ECO:0000313" key="12">
    <source>
        <dbReference type="Proteomes" id="UP000251942"/>
    </source>
</evidence>
<evidence type="ECO:0000313" key="10">
    <source>
        <dbReference type="EMBL" id="STX39618.1"/>
    </source>
</evidence>
<dbReference type="Gene3D" id="3.30.420.40">
    <property type="match status" value="2"/>
</dbReference>
<organism evidence="8 11">
    <name type="scientific">Legionella feeleii</name>
    <dbReference type="NCBI Taxonomy" id="453"/>
    <lineage>
        <taxon>Bacteria</taxon>
        <taxon>Pseudomonadati</taxon>
        <taxon>Pseudomonadota</taxon>
        <taxon>Gammaproteobacteria</taxon>
        <taxon>Legionellales</taxon>
        <taxon>Legionellaceae</taxon>
        <taxon>Legionella</taxon>
    </lineage>
</organism>
<dbReference type="NCBIfam" id="TIGR01174">
    <property type="entry name" value="ftsA"/>
    <property type="match status" value="1"/>
</dbReference>
<dbReference type="RefSeq" id="WP_058443799.1">
    <property type="nucleotide sequence ID" value="NZ_CAAAHT010000028.1"/>
</dbReference>
<dbReference type="InterPro" id="IPR043129">
    <property type="entry name" value="ATPase_NBD"/>
</dbReference>
<proteinExistence type="inferred from homology"/>
<dbReference type="SMART" id="SM00842">
    <property type="entry name" value="FtsA"/>
    <property type="match status" value="1"/>
</dbReference>
<evidence type="ECO:0000313" key="9">
    <source>
        <dbReference type="EMBL" id="SPX62391.1"/>
    </source>
</evidence>
<dbReference type="FunFam" id="3.30.420.40:FF:000035">
    <property type="entry name" value="Cell division protein FtsA"/>
    <property type="match status" value="1"/>
</dbReference>
<dbReference type="GO" id="GO:0043093">
    <property type="term" value="P:FtsZ-dependent cytokinesis"/>
    <property type="evidence" value="ECO:0007669"/>
    <property type="project" value="UniProtKB-UniRule"/>
</dbReference>
<dbReference type="Pfam" id="PF14450">
    <property type="entry name" value="FtsA"/>
    <property type="match status" value="2"/>
</dbReference>
<dbReference type="STRING" id="453.Lfee_0580"/>
<dbReference type="AlphaFoldDB" id="A0A0W0U4L0"/>
<evidence type="ECO:0000256" key="1">
    <source>
        <dbReference type="ARBA" id="ARBA00022475"/>
    </source>
</evidence>
<dbReference type="InterPro" id="IPR020823">
    <property type="entry name" value="Cell_div_FtsA"/>
</dbReference>
<comment type="function">
    <text evidence="5 6">Cell division protein that is involved in the assembly of the Z ring. May serve as a membrane anchor for the Z ring.</text>
</comment>
<dbReference type="Proteomes" id="UP000251942">
    <property type="component" value="Unassembled WGS sequence"/>
</dbReference>
<sequence length="412" mass="43658">MAKKLEKNIITGLDIGTSKVVALIGEVTADGAIEIIGIGRHPSRGLKRGVVVDIEATVNSIQRAVQEAELMAGCEVRTAYAGIAGSHIRSLNSHGIVAIRNKEVSHADVAGVIDAAKAVAIPADQKILHVLPQEFIIDHQGSIREPVGMAGVRLEARVHIVTGAVSAAQNIAKCVRRCGLEVSDIILEQLAASHAVLTEDEKELGVCLIDIGGGTTDIAVFYDGAIQFTAVIPIAGDQVTNDIAMALRTPTKSAEAIKLKHACAMPELANANEMIEVLGVSERPGRKISATVLADVVSARYEELFTLVRNELRRSGFEQRIAAGMVMTGGGSSVQGAIELAEMCFEMPVRHGCAHQVSGLVEATANPSLATGVGLLLHGFQQQYEGGYNVPVLGDNDKGMWARMKAWFHGNF</sequence>
<dbReference type="PANTHER" id="PTHR32432:SF4">
    <property type="entry name" value="CELL DIVISION PROTEIN FTSA"/>
    <property type="match status" value="1"/>
</dbReference>
<gene>
    <name evidence="5 9" type="primary">ftsA</name>
    <name evidence="8" type="ORF">Lfee_0580</name>
    <name evidence="10" type="ORF">NCTC11978_02822</name>
    <name evidence="9" type="ORF">NCTC12022_03150</name>
</gene>
<reference evidence="8 11" key="1">
    <citation type="submission" date="2015-11" db="EMBL/GenBank/DDBJ databases">
        <title>Genomic analysis of 38 Legionella species identifies large and diverse effector repertoires.</title>
        <authorList>
            <person name="Burstein D."/>
            <person name="Amaro F."/>
            <person name="Zusman T."/>
            <person name="Lifshitz Z."/>
            <person name="Cohen O."/>
            <person name="Gilbert J.A."/>
            <person name="Pupko T."/>
            <person name="Shuman H.A."/>
            <person name="Segal G."/>
        </authorList>
    </citation>
    <scope>NUCLEOTIDE SEQUENCE [LARGE SCALE GENOMIC DNA]</scope>
    <source>
        <strain evidence="8 11">WO-44C</strain>
    </source>
</reference>
<accession>A0A0W0U4L0</accession>
<evidence type="ECO:0000256" key="5">
    <source>
        <dbReference type="HAMAP-Rule" id="MF_02033"/>
    </source>
</evidence>
<dbReference type="EMBL" id="UASS01000038">
    <property type="protein sequence ID" value="SPX62391.1"/>
    <property type="molecule type" value="Genomic_DNA"/>
</dbReference>
<dbReference type="EMBL" id="LNYB01000018">
    <property type="protein sequence ID" value="KTD02964.1"/>
    <property type="molecule type" value="Genomic_DNA"/>
</dbReference>
<comment type="subcellular location">
    <subcellularLocation>
        <location evidence="5">Cell membrane</location>
        <topology evidence="5">Peripheral membrane protein</topology>
        <orientation evidence="5">Cytoplasmic side</orientation>
    </subcellularLocation>
    <text evidence="5">Localizes to the Z ring in an FtsZ-dependent manner. Targeted to the membrane through a conserved C-terminal amphipathic helix.</text>
</comment>
<keyword evidence="4 5" id="KW-0131">Cell cycle</keyword>
<dbReference type="HAMAP" id="MF_02033">
    <property type="entry name" value="FtsA"/>
    <property type="match status" value="1"/>
</dbReference>
<dbReference type="GO" id="GO:0032153">
    <property type="term" value="C:cell division site"/>
    <property type="evidence" value="ECO:0007669"/>
    <property type="project" value="UniProtKB-UniRule"/>
</dbReference>
<dbReference type="Proteomes" id="UP000054698">
    <property type="component" value="Unassembled WGS sequence"/>
</dbReference>
<dbReference type="PANTHER" id="PTHR32432">
    <property type="entry name" value="CELL DIVISION PROTEIN FTSA-RELATED"/>
    <property type="match status" value="1"/>
</dbReference>
<evidence type="ECO:0000259" key="7">
    <source>
        <dbReference type="SMART" id="SM00842"/>
    </source>
</evidence>
<evidence type="ECO:0000256" key="3">
    <source>
        <dbReference type="ARBA" id="ARBA00023136"/>
    </source>
</evidence>
<dbReference type="CDD" id="cd24048">
    <property type="entry name" value="ASKHA_NBD_FtsA"/>
    <property type="match status" value="1"/>
</dbReference>
<evidence type="ECO:0000256" key="2">
    <source>
        <dbReference type="ARBA" id="ARBA00022618"/>
    </source>
</evidence>
<dbReference type="NCBIfam" id="NF007009">
    <property type="entry name" value="PRK09472.1"/>
    <property type="match status" value="1"/>
</dbReference>
<evidence type="ECO:0000313" key="13">
    <source>
        <dbReference type="Proteomes" id="UP000254033"/>
    </source>
</evidence>